<evidence type="ECO:0000313" key="1">
    <source>
        <dbReference type="EMBL" id="RDI48084.1"/>
    </source>
</evidence>
<comment type="caution">
    <text evidence="1">The sequence shown here is derived from an EMBL/GenBank/DDBJ whole genome shotgun (WGS) entry which is preliminary data.</text>
</comment>
<reference evidence="1 2" key="1">
    <citation type="submission" date="2018-07" db="EMBL/GenBank/DDBJ databases">
        <title>Genomic Encyclopedia of Type Strains, Phase IV (KMG-IV): sequencing the most valuable type-strain genomes for metagenomic binning, comparative biology and taxonomic classification.</title>
        <authorList>
            <person name="Goeker M."/>
        </authorList>
    </citation>
    <scope>NUCLEOTIDE SEQUENCE [LARGE SCALE GENOMIC DNA]</scope>
    <source>
        <strain evidence="1 2">DSM 16500</strain>
    </source>
</reference>
<organism evidence="1 2">
    <name type="scientific">Aquicella lusitana</name>
    <dbReference type="NCBI Taxonomy" id="254246"/>
    <lineage>
        <taxon>Bacteria</taxon>
        <taxon>Pseudomonadati</taxon>
        <taxon>Pseudomonadota</taxon>
        <taxon>Gammaproteobacteria</taxon>
        <taxon>Legionellales</taxon>
        <taxon>Coxiellaceae</taxon>
        <taxon>Aquicella</taxon>
    </lineage>
</organism>
<gene>
    <name evidence="1" type="ORF">C8D86_10349</name>
</gene>
<protein>
    <submittedName>
        <fullName evidence="1">Uncharacterized protein</fullName>
    </submittedName>
</protein>
<dbReference type="RefSeq" id="WP_114833563.1">
    <property type="nucleotide sequence ID" value="NZ_LR699114.1"/>
</dbReference>
<dbReference type="OrthoDB" id="10017487at2"/>
<keyword evidence="2" id="KW-1185">Reference proteome</keyword>
<sequence length="196" mass="22243">METRAKEKSELNLLKEKFAERRQAYIELPIAGFKTVKLDTSPDALAPFGAAFLERRKLHVTSTNKKCYATIVGVAVAKDDKQLWFIIDDETTAMYCSSIRCKKTFDDRATKLNLSDLHADFAHPALKDYLTKASKKEKTEKNKSDSRTQKIINSIKFLKPVSHHYAQMSDDDFGANLVSINQTSKDNLPTKQKKNP</sequence>
<dbReference type="AlphaFoldDB" id="A0A370GZI9"/>
<evidence type="ECO:0000313" key="2">
    <source>
        <dbReference type="Proteomes" id="UP000254720"/>
    </source>
</evidence>
<dbReference type="Proteomes" id="UP000254720">
    <property type="component" value="Unassembled WGS sequence"/>
</dbReference>
<name>A0A370GZI9_9COXI</name>
<accession>A0A370GZI9</accession>
<proteinExistence type="predicted"/>
<dbReference type="EMBL" id="QQAX01000003">
    <property type="protein sequence ID" value="RDI48084.1"/>
    <property type="molecule type" value="Genomic_DNA"/>
</dbReference>